<proteinExistence type="predicted"/>
<evidence type="ECO:0000256" key="4">
    <source>
        <dbReference type="ARBA" id="ARBA00023136"/>
    </source>
</evidence>
<feature type="transmembrane region" description="Helical" evidence="6">
    <location>
        <begin position="206"/>
        <end position="226"/>
    </location>
</feature>
<keyword evidence="3 6" id="KW-1133">Transmembrane helix</keyword>
<dbReference type="PROSITE" id="PS50850">
    <property type="entry name" value="MFS"/>
    <property type="match status" value="1"/>
</dbReference>
<feature type="coiled-coil region" evidence="5">
    <location>
        <begin position="299"/>
        <end position="337"/>
    </location>
</feature>
<evidence type="ECO:0000256" key="3">
    <source>
        <dbReference type="ARBA" id="ARBA00022989"/>
    </source>
</evidence>
<dbReference type="SUPFAM" id="SSF103473">
    <property type="entry name" value="MFS general substrate transporter"/>
    <property type="match status" value="1"/>
</dbReference>
<dbReference type="InterPro" id="IPR020846">
    <property type="entry name" value="MFS_dom"/>
</dbReference>
<comment type="caution">
    <text evidence="8">The sequence shown here is derived from an EMBL/GenBank/DDBJ whole genome shotgun (WGS) entry which is preliminary data.</text>
</comment>
<keyword evidence="5" id="KW-0175">Coiled coil</keyword>
<feature type="transmembrane region" description="Helical" evidence="6">
    <location>
        <begin position="150"/>
        <end position="169"/>
    </location>
</feature>
<dbReference type="InterPro" id="IPR036259">
    <property type="entry name" value="MFS_trans_sf"/>
</dbReference>
<feature type="transmembrane region" description="Helical" evidence="6">
    <location>
        <begin position="181"/>
        <end position="200"/>
    </location>
</feature>
<evidence type="ECO:0000259" key="7">
    <source>
        <dbReference type="PROSITE" id="PS50850"/>
    </source>
</evidence>
<evidence type="ECO:0000256" key="1">
    <source>
        <dbReference type="ARBA" id="ARBA00004141"/>
    </source>
</evidence>
<feature type="domain" description="Major facilitator superfamily (MFS) profile" evidence="7">
    <location>
        <begin position="73"/>
        <end position="532"/>
    </location>
</feature>
<sequence>MRKLNYLGKELSVTFEETKESKNLEIAEFGESNIRSTCIIFSVPSWQTNSLIITRSLEKTVDDFLKMGNYCFLILFISEFILLGGAGNMIYMIFAASAPRISCHGSNFTIENVCRKYPNLSSLPDCELEIQYEFKSLNVEFEYYCSQGHWVKSSISVQMGGVMLGTIFFGIMSDRYGRKRCLVIAFIISAILSIICSYSTSLIYFTAARSILGFFNGGLLGTYGVYKLEHIPKKHRFWVMTIIAWAPNFILLNGIAYLAHDWRTFQRVLVLISSPALVLFFFVHESPRWLIQKGRIEEARKVLQRIQQIDRQKETKREEMEKMLDVASQKMQAQEEKLKNYTPRHLFYTKEMAIATIVYCVGLFMVSMVNYGLIFNIESLAGSFFLNSILIGSIRWAINIVFAILDYKIKSLGRKIIHLMAQSTIAMCFLVISLTFIFDLDEKYATVIRVATITASATSSQMYITKHISGMEFYPTVVRNTAMAFKSTFSRVGTVIAPLLFLLPWVSVPYVILTFFAAADAIAFQLLIPETKGKPLPEDRSANSVQEVLASQVMRTDEFRVAHLKK</sequence>
<dbReference type="Gene3D" id="1.20.1250.20">
    <property type="entry name" value="MFS general substrate transporter like domains"/>
    <property type="match status" value="1"/>
</dbReference>
<dbReference type="AlphaFoldDB" id="A0AA36H645"/>
<dbReference type="PANTHER" id="PTHR24064">
    <property type="entry name" value="SOLUTE CARRIER FAMILY 22 MEMBER"/>
    <property type="match status" value="1"/>
</dbReference>
<evidence type="ECO:0000313" key="9">
    <source>
        <dbReference type="Proteomes" id="UP001176961"/>
    </source>
</evidence>
<reference evidence="8" key="1">
    <citation type="submission" date="2023-07" db="EMBL/GenBank/DDBJ databases">
        <authorList>
            <consortium name="CYATHOMIX"/>
        </authorList>
    </citation>
    <scope>NUCLEOTIDE SEQUENCE</scope>
    <source>
        <strain evidence="8">N/A</strain>
    </source>
</reference>
<name>A0AA36H645_CYLNA</name>
<keyword evidence="9" id="KW-1185">Reference proteome</keyword>
<dbReference type="GO" id="GO:0022857">
    <property type="term" value="F:transmembrane transporter activity"/>
    <property type="evidence" value="ECO:0007669"/>
    <property type="project" value="InterPro"/>
</dbReference>
<accession>A0AA36H645</accession>
<feature type="transmembrane region" description="Helical" evidence="6">
    <location>
        <begin position="380"/>
        <end position="405"/>
    </location>
</feature>
<evidence type="ECO:0000313" key="8">
    <source>
        <dbReference type="EMBL" id="CAJ0604407.1"/>
    </source>
</evidence>
<feature type="transmembrane region" description="Helical" evidence="6">
    <location>
        <begin position="238"/>
        <end position="259"/>
    </location>
</feature>
<dbReference type="InterPro" id="IPR005828">
    <property type="entry name" value="MFS_sugar_transport-like"/>
</dbReference>
<comment type="subcellular location">
    <subcellularLocation>
        <location evidence="1">Membrane</location>
        <topology evidence="1">Multi-pass membrane protein</topology>
    </subcellularLocation>
</comment>
<evidence type="ECO:0000256" key="6">
    <source>
        <dbReference type="SAM" id="Phobius"/>
    </source>
</evidence>
<evidence type="ECO:0000256" key="5">
    <source>
        <dbReference type="SAM" id="Coils"/>
    </source>
</evidence>
<keyword evidence="2 6" id="KW-0812">Transmembrane</keyword>
<dbReference type="Pfam" id="PF00083">
    <property type="entry name" value="Sugar_tr"/>
    <property type="match status" value="1"/>
</dbReference>
<dbReference type="PROSITE" id="PS00217">
    <property type="entry name" value="SUGAR_TRANSPORT_2"/>
    <property type="match status" value="1"/>
</dbReference>
<feature type="transmembrane region" description="Helical" evidence="6">
    <location>
        <begin position="265"/>
        <end position="283"/>
    </location>
</feature>
<dbReference type="InterPro" id="IPR005829">
    <property type="entry name" value="Sugar_transporter_CS"/>
</dbReference>
<feature type="transmembrane region" description="Helical" evidence="6">
    <location>
        <begin position="352"/>
        <end position="374"/>
    </location>
</feature>
<dbReference type="EMBL" id="CATQJL010000305">
    <property type="protein sequence ID" value="CAJ0604407.1"/>
    <property type="molecule type" value="Genomic_DNA"/>
</dbReference>
<protein>
    <recommendedName>
        <fullName evidence="7">Major facilitator superfamily (MFS) profile domain-containing protein</fullName>
    </recommendedName>
</protein>
<gene>
    <name evidence="8" type="ORF">CYNAS_LOCUS16390</name>
</gene>
<feature type="transmembrane region" description="Helical" evidence="6">
    <location>
        <begin position="70"/>
        <end position="94"/>
    </location>
</feature>
<organism evidence="8 9">
    <name type="scientific">Cylicocyclus nassatus</name>
    <name type="common">Nematode worm</name>
    <dbReference type="NCBI Taxonomy" id="53992"/>
    <lineage>
        <taxon>Eukaryota</taxon>
        <taxon>Metazoa</taxon>
        <taxon>Ecdysozoa</taxon>
        <taxon>Nematoda</taxon>
        <taxon>Chromadorea</taxon>
        <taxon>Rhabditida</taxon>
        <taxon>Rhabditina</taxon>
        <taxon>Rhabditomorpha</taxon>
        <taxon>Strongyloidea</taxon>
        <taxon>Strongylidae</taxon>
        <taxon>Cylicocyclus</taxon>
    </lineage>
</organism>
<feature type="transmembrane region" description="Helical" evidence="6">
    <location>
        <begin position="417"/>
        <end position="438"/>
    </location>
</feature>
<dbReference type="GO" id="GO:0016020">
    <property type="term" value="C:membrane"/>
    <property type="evidence" value="ECO:0007669"/>
    <property type="project" value="UniProtKB-SubCell"/>
</dbReference>
<dbReference type="Proteomes" id="UP001176961">
    <property type="component" value="Unassembled WGS sequence"/>
</dbReference>
<evidence type="ECO:0000256" key="2">
    <source>
        <dbReference type="ARBA" id="ARBA00022692"/>
    </source>
</evidence>
<keyword evidence="4 6" id="KW-0472">Membrane</keyword>